<evidence type="ECO:0000313" key="2">
    <source>
        <dbReference type="Proteomes" id="UP001159363"/>
    </source>
</evidence>
<protein>
    <submittedName>
        <fullName evidence="1">Uncharacterized protein</fullName>
    </submittedName>
</protein>
<name>A0ABQ9IIE8_9NEOP</name>
<keyword evidence="2" id="KW-1185">Reference proteome</keyword>
<dbReference type="EMBL" id="JARBHB010000001">
    <property type="protein sequence ID" value="KAJ8896431.1"/>
    <property type="molecule type" value="Genomic_DNA"/>
</dbReference>
<reference evidence="1 2" key="1">
    <citation type="submission" date="2023-02" db="EMBL/GenBank/DDBJ databases">
        <title>LHISI_Scaffold_Assembly.</title>
        <authorList>
            <person name="Stuart O.P."/>
            <person name="Cleave R."/>
            <person name="Magrath M.J.L."/>
            <person name="Mikheyev A.S."/>
        </authorList>
    </citation>
    <scope>NUCLEOTIDE SEQUENCE [LARGE SCALE GENOMIC DNA]</scope>
    <source>
        <strain evidence="1">Daus_M_001</strain>
        <tissue evidence="1">Leg muscle</tissue>
    </source>
</reference>
<accession>A0ABQ9IIE8</accession>
<organism evidence="1 2">
    <name type="scientific">Dryococelus australis</name>
    <dbReference type="NCBI Taxonomy" id="614101"/>
    <lineage>
        <taxon>Eukaryota</taxon>
        <taxon>Metazoa</taxon>
        <taxon>Ecdysozoa</taxon>
        <taxon>Arthropoda</taxon>
        <taxon>Hexapoda</taxon>
        <taxon>Insecta</taxon>
        <taxon>Pterygota</taxon>
        <taxon>Neoptera</taxon>
        <taxon>Polyneoptera</taxon>
        <taxon>Phasmatodea</taxon>
        <taxon>Verophasmatodea</taxon>
        <taxon>Anareolatae</taxon>
        <taxon>Phasmatidae</taxon>
        <taxon>Eurycanthinae</taxon>
        <taxon>Dryococelus</taxon>
    </lineage>
</organism>
<comment type="caution">
    <text evidence="1">The sequence shown here is derived from an EMBL/GenBank/DDBJ whole genome shotgun (WGS) entry which is preliminary data.</text>
</comment>
<dbReference type="Proteomes" id="UP001159363">
    <property type="component" value="Chromosome 1"/>
</dbReference>
<gene>
    <name evidence="1" type="ORF">PR048_001775</name>
</gene>
<evidence type="ECO:0000313" key="1">
    <source>
        <dbReference type="EMBL" id="KAJ8896431.1"/>
    </source>
</evidence>
<proteinExistence type="predicted"/>
<sequence>MNQKGGGLTTNRIVASMKLRETLLLENKIILAAIYVEQCIRFYLTKGKGALFEVAVKMKGFEQEKECTEEDDIGLAMYTATTLEDDDFYGYFDRQDPTEKDSSKPAEHKQSPFWIKFSLALKDLEKFDHSAKIPV</sequence>